<feature type="compositionally biased region" description="Basic and acidic residues" evidence="1">
    <location>
        <begin position="1"/>
        <end position="28"/>
    </location>
</feature>
<dbReference type="EMBL" id="CAMXCT020000235">
    <property type="protein sequence ID" value="CAL1129322.1"/>
    <property type="molecule type" value="Genomic_DNA"/>
</dbReference>
<gene>
    <name evidence="2" type="ORF">C1SCF055_LOCUS4215</name>
</gene>
<sequence>MGPREKPAKAASKDNAAKAADKVAKAAEKLTPQKRAAEAPPADAAATTADAAPRSPLLSPTSPAAVPPVHPPPGSPAAAKSPSVTAGIPPAPLAGLTPRRSSKPKLAKNKPADVPKPFEVTILQYATNGARVNPDFEPDESAYVLILEHPGSKQHPSCLYQFKDNLGAYLQILHTQDPETPSELIKLAEFMQVHAAFGSAPTWAKSLYTEWRRAVWANCCFDVAAQLCGLWLQLRTPNLRNIDLHVYSPAELTHVGDSNPNHSLWSAAPPASRGHLTLSCHKSQFTDVFLRLTGNTFPLKEAMDELDIEGANTADGYVRTTHPLDFNNRFDLDLLASIRSILAETFHVVLIANDVAPAHEATLRGYFPEPEATG</sequence>
<dbReference type="Proteomes" id="UP001152797">
    <property type="component" value="Unassembled WGS sequence"/>
</dbReference>
<comment type="caution">
    <text evidence="2">The sequence shown here is derived from an EMBL/GenBank/DDBJ whole genome shotgun (WGS) entry which is preliminary data.</text>
</comment>
<evidence type="ECO:0000256" key="1">
    <source>
        <dbReference type="SAM" id="MobiDB-lite"/>
    </source>
</evidence>
<feature type="compositionally biased region" description="Pro residues" evidence="1">
    <location>
        <begin position="65"/>
        <end position="75"/>
    </location>
</feature>
<keyword evidence="4" id="KW-1185">Reference proteome</keyword>
<reference evidence="2" key="1">
    <citation type="submission" date="2022-10" db="EMBL/GenBank/DDBJ databases">
        <authorList>
            <person name="Chen Y."/>
            <person name="Dougan E. K."/>
            <person name="Chan C."/>
            <person name="Rhodes N."/>
            <person name="Thang M."/>
        </authorList>
    </citation>
    <scope>NUCLEOTIDE SEQUENCE</scope>
</reference>
<feature type="region of interest" description="Disordered" evidence="1">
    <location>
        <begin position="1"/>
        <end position="113"/>
    </location>
</feature>
<evidence type="ECO:0000313" key="3">
    <source>
        <dbReference type="EMBL" id="CAL1129322.1"/>
    </source>
</evidence>
<dbReference type="EMBL" id="CAMXCT030000235">
    <property type="protein sequence ID" value="CAL4763259.1"/>
    <property type="molecule type" value="Genomic_DNA"/>
</dbReference>
<evidence type="ECO:0000313" key="4">
    <source>
        <dbReference type="Proteomes" id="UP001152797"/>
    </source>
</evidence>
<feature type="compositionally biased region" description="Low complexity" evidence="1">
    <location>
        <begin position="38"/>
        <end position="64"/>
    </location>
</feature>
<evidence type="ECO:0000313" key="2">
    <source>
        <dbReference type="EMBL" id="CAI3975947.1"/>
    </source>
</evidence>
<organism evidence="2">
    <name type="scientific">Cladocopium goreaui</name>
    <dbReference type="NCBI Taxonomy" id="2562237"/>
    <lineage>
        <taxon>Eukaryota</taxon>
        <taxon>Sar</taxon>
        <taxon>Alveolata</taxon>
        <taxon>Dinophyceae</taxon>
        <taxon>Suessiales</taxon>
        <taxon>Symbiodiniaceae</taxon>
        <taxon>Cladocopium</taxon>
    </lineage>
</organism>
<reference evidence="3" key="2">
    <citation type="submission" date="2024-04" db="EMBL/GenBank/DDBJ databases">
        <authorList>
            <person name="Chen Y."/>
            <person name="Shah S."/>
            <person name="Dougan E. K."/>
            <person name="Thang M."/>
            <person name="Chan C."/>
        </authorList>
    </citation>
    <scope>NUCLEOTIDE SEQUENCE [LARGE SCALE GENOMIC DNA]</scope>
</reference>
<protein>
    <submittedName>
        <fullName evidence="2">Uncharacterized protein</fullName>
    </submittedName>
</protein>
<name>A0A9P1BMA5_9DINO</name>
<dbReference type="EMBL" id="CAMXCT010000235">
    <property type="protein sequence ID" value="CAI3975947.1"/>
    <property type="molecule type" value="Genomic_DNA"/>
</dbReference>
<proteinExistence type="predicted"/>
<dbReference type="AlphaFoldDB" id="A0A9P1BMA5"/>
<accession>A0A9P1BMA5</accession>